<organism evidence="3 4">
    <name type="scientific">Flavobacterium aquicola</name>
    <dbReference type="NCBI Taxonomy" id="1682742"/>
    <lineage>
        <taxon>Bacteria</taxon>
        <taxon>Pseudomonadati</taxon>
        <taxon>Bacteroidota</taxon>
        <taxon>Flavobacteriia</taxon>
        <taxon>Flavobacteriales</taxon>
        <taxon>Flavobacteriaceae</taxon>
        <taxon>Flavobacterium</taxon>
    </lineage>
</organism>
<keyword evidence="4" id="KW-1185">Reference proteome</keyword>
<dbReference type="RefSeq" id="WP_115815215.1">
    <property type="nucleotide sequence ID" value="NZ_QUNI01000024.1"/>
</dbReference>
<feature type="transmembrane region" description="Helical" evidence="2">
    <location>
        <begin position="323"/>
        <end position="343"/>
    </location>
</feature>
<name>A0A3E0DWV5_9FLAO</name>
<comment type="caution">
    <text evidence="3">The sequence shown here is derived from an EMBL/GenBank/DDBJ whole genome shotgun (WGS) entry which is preliminary data.</text>
</comment>
<sequence>MEEPQDIIKSNIENYNKKLAIQDRILAVSIIFIIINYVIVIEPNYSSFKALSFSSYKIQKYSNQINKDKKFISNKIIPDSSIKNLKINDINYNKDVFFQQIDTSSIGQNKIDTLHQKLNAIETAINEKQKLISKNESLKKRLSAAKDEMSLVSVLLLFNDGREHFSLFLSFIITFLIIYFLLIRRTLLNILARTIRIQKEKVNLNEFYEYHVNKSIWLAPIPNKMNCSVTSDELIHIMSLKNRHHLYKIIVFTFLGTIAFLQLRLYFIELSLNHLLLNFYSFLSLLNCLTSIVVIFLWLSKRTIPDNYNYEFDNERSLTRREFVNLVITITPISLAILLIPSIKLLDNSSKSEKIYNRFFNKPRFCKTKGKNSKTKLKEIEFEKSCEEMIVNKDYEKCADKLISEVKAINKSKKNNNNRIIRLSDFLVRVLMFLIYRKDNSKYQTIFNELLSIANDSNNLILKSRKEIWSKSNYKWATVCKQSKSIIKWDNKSFQ</sequence>
<dbReference type="AlphaFoldDB" id="A0A3E0DWV5"/>
<proteinExistence type="predicted"/>
<evidence type="ECO:0000256" key="1">
    <source>
        <dbReference type="SAM" id="Coils"/>
    </source>
</evidence>
<evidence type="ECO:0000256" key="2">
    <source>
        <dbReference type="SAM" id="Phobius"/>
    </source>
</evidence>
<accession>A0A3E0DWV5</accession>
<feature type="coiled-coil region" evidence="1">
    <location>
        <begin position="111"/>
        <end position="148"/>
    </location>
</feature>
<feature type="transmembrane region" description="Helical" evidence="2">
    <location>
        <begin position="279"/>
        <end position="299"/>
    </location>
</feature>
<dbReference type="EMBL" id="QUNI01000024">
    <property type="protein sequence ID" value="REG90451.1"/>
    <property type="molecule type" value="Genomic_DNA"/>
</dbReference>
<keyword evidence="2" id="KW-0472">Membrane</keyword>
<feature type="transmembrane region" description="Helical" evidence="2">
    <location>
        <begin position="165"/>
        <end position="183"/>
    </location>
</feature>
<evidence type="ECO:0000313" key="3">
    <source>
        <dbReference type="EMBL" id="REG90451.1"/>
    </source>
</evidence>
<dbReference type="Proteomes" id="UP000257136">
    <property type="component" value="Unassembled WGS sequence"/>
</dbReference>
<feature type="transmembrane region" description="Helical" evidence="2">
    <location>
        <begin position="246"/>
        <end position="267"/>
    </location>
</feature>
<gene>
    <name evidence="3" type="ORF">C8P67_1243</name>
</gene>
<reference evidence="3 4" key="1">
    <citation type="submission" date="2018-08" db="EMBL/GenBank/DDBJ databases">
        <title>Genomic Encyclopedia of Archaeal and Bacterial Type Strains, Phase II (KMG-II): from individual species to whole genera.</title>
        <authorList>
            <person name="Goeker M."/>
        </authorList>
    </citation>
    <scope>NUCLEOTIDE SEQUENCE [LARGE SCALE GENOMIC DNA]</scope>
    <source>
        <strain evidence="3 4">DSM 100880</strain>
    </source>
</reference>
<keyword evidence="2" id="KW-1133">Transmembrane helix</keyword>
<keyword evidence="2" id="KW-0812">Transmembrane</keyword>
<evidence type="ECO:0000313" key="4">
    <source>
        <dbReference type="Proteomes" id="UP000257136"/>
    </source>
</evidence>
<keyword evidence="1" id="KW-0175">Coiled coil</keyword>
<protein>
    <submittedName>
        <fullName evidence="3">Uncharacterized protein</fullName>
    </submittedName>
</protein>
<feature type="transmembrane region" description="Helical" evidence="2">
    <location>
        <begin position="25"/>
        <end position="45"/>
    </location>
</feature>